<name>A0A7X3KVL2_9GAMM</name>
<dbReference type="RefSeq" id="WP_160482079.1">
    <property type="nucleotide sequence ID" value="NZ_WTFN01000068.1"/>
</dbReference>
<dbReference type="Proteomes" id="UP000461288">
    <property type="component" value="Unassembled WGS sequence"/>
</dbReference>
<reference evidence="2 3" key="1">
    <citation type="submission" date="2019-12" db="EMBL/GenBank/DDBJ databases">
        <title>Draft genome sequence of Pseudomonas otitidis recovered from a chicken carcass.</title>
        <authorList>
            <person name="Vieira T.R."/>
            <person name="Oliviera E.F.C."/>
            <person name="Silva N.M.V."/>
            <person name="Sambrano G.E."/>
            <person name="Cibulski S.P."/>
            <person name="Cardoso M.R.I."/>
        </authorList>
    </citation>
    <scope>NUCLEOTIDE SEQUENCE [LARGE SCALE GENOMIC DNA]</scope>
    <source>
        <strain evidence="2 3">25_K</strain>
    </source>
</reference>
<proteinExistence type="predicted"/>
<sequence>MVLRIEGRREALGICERAQAMLTTRQDLERLLEQLQTAASGRPESYAAGVLEVADLVEKLLPGSELQAWNETEGCAPQDARTTDRSAPRSLIERRAWP</sequence>
<feature type="compositionally biased region" description="Basic and acidic residues" evidence="1">
    <location>
        <begin position="81"/>
        <end position="98"/>
    </location>
</feature>
<dbReference type="AlphaFoldDB" id="A0A7X3KVL2"/>
<organism evidence="2 3">
    <name type="scientific">Metapseudomonas otitidis</name>
    <dbReference type="NCBI Taxonomy" id="319939"/>
    <lineage>
        <taxon>Bacteria</taxon>
        <taxon>Pseudomonadati</taxon>
        <taxon>Pseudomonadota</taxon>
        <taxon>Gammaproteobacteria</taxon>
        <taxon>Pseudomonadales</taxon>
        <taxon>Pseudomonadaceae</taxon>
        <taxon>Metapseudomonas</taxon>
    </lineage>
</organism>
<comment type="caution">
    <text evidence="2">The sequence shown here is derived from an EMBL/GenBank/DDBJ whole genome shotgun (WGS) entry which is preliminary data.</text>
</comment>
<protein>
    <submittedName>
        <fullName evidence="2">Uncharacterized protein</fullName>
    </submittedName>
</protein>
<dbReference type="EMBL" id="WTFN01000068">
    <property type="protein sequence ID" value="MWK58746.1"/>
    <property type="molecule type" value="Genomic_DNA"/>
</dbReference>
<feature type="region of interest" description="Disordered" evidence="1">
    <location>
        <begin position="69"/>
        <end position="98"/>
    </location>
</feature>
<evidence type="ECO:0000313" key="2">
    <source>
        <dbReference type="EMBL" id="MWK58746.1"/>
    </source>
</evidence>
<accession>A0A7X3KVL2</accession>
<evidence type="ECO:0000313" key="3">
    <source>
        <dbReference type="Proteomes" id="UP000461288"/>
    </source>
</evidence>
<gene>
    <name evidence="2" type="ORF">GO594_22415</name>
</gene>
<evidence type="ECO:0000256" key="1">
    <source>
        <dbReference type="SAM" id="MobiDB-lite"/>
    </source>
</evidence>